<comment type="similarity">
    <text evidence="1">Belongs to the peptidase C69 family.</text>
</comment>
<evidence type="ECO:0000256" key="1">
    <source>
        <dbReference type="RuleBase" id="RU364089"/>
    </source>
</evidence>
<dbReference type="EC" id="3.4.-.-" evidence="1"/>
<feature type="signal peptide" evidence="2">
    <location>
        <begin position="1"/>
        <end position="30"/>
    </location>
</feature>
<name>A0ABV7LUQ7_9GAMM</name>
<dbReference type="RefSeq" id="WP_386776574.1">
    <property type="nucleotide sequence ID" value="NZ_JBHRUG010000044.1"/>
</dbReference>
<keyword evidence="1 3" id="KW-0224">Dipeptidase</keyword>
<reference evidence="4" key="1">
    <citation type="journal article" date="2019" name="Int. J. Syst. Evol. Microbiol.">
        <title>The Global Catalogue of Microorganisms (GCM) 10K type strain sequencing project: providing services to taxonomists for standard genome sequencing and annotation.</title>
        <authorList>
            <consortium name="The Broad Institute Genomics Platform"/>
            <consortium name="The Broad Institute Genome Sequencing Center for Infectious Disease"/>
            <person name="Wu L."/>
            <person name="Ma J."/>
        </authorList>
    </citation>
    <scope>NUCLEOTIDE SEQUENCE [LARGE SCALE GENOMIC DNA]</scope>
    <source>
        <strain evidence="4">CECT 7698</strain>
    </source>
</reference>
<evidence type="ECO:0000313" key="3">
    <source>
        <dbReference type="EMBL" id="MFC3285799.1"/>
    </source>
</evidence>
<feature type="chain" id="PRO_5046201905" description="Dipeptidase" evidence="2">
    <location>
        <begin position="31"/>
        <end position="563"/>
    </location>
</feature>
<accession>A0ABV7LUQ7</accession>
<comment type="caution">
    <text evidence="3">The sequence shown here is derived from an EMBL/GenBank/DDBJ whole genome shotgun (WGS) entry which is preliminary data.</text>
</comment>
<keyword evidence="1 3" id="KW-0378">Hydrolase</keyword>
<protein>
    <recommendedName>
        <fullName evidence="1">Dipeptidase</fullName>
        <ecNumber evidence="1">3.4.-.-</ecNumber>
    </recommendedName>
</protein>
<dbReference type="Gene3D" id="3.60.60.10">
    <property type="entry name" value="Penicillin V Acylase, Chain A"/>
    <property type="match status" value="1"/>
</dbReference>
<keyword evidence="4" id="KW-1185">Reference proteome</keyword>
<keyword evidence="2" id="KW-0732">Signal</keyword>
<proteinExistence type="inferred from homology"/>
<dbReference type="EMBL" id="JBHRUG010000044">
    <property type="protein sequence ID" value="MFC3285799.1"/>
    <property type="molecule type" value="Genomic_DNA"/>
</dbReference>
<dbReference type="GO" id="GO:0016805">
    <property type="term" value="F:dipeptidase activity"/>
    <property type="evidence" value="ECO:0007669"/>
    <property type="project" value="UniProtKB-KW"/>
</dbReference>
<keyword evidence="1" id="KW-0645">Protease</keyword>
<evidence type="ECO:0000256" key="2">
    <source>
        <dbReference type="SAM" id="SignalP"/>
    </source>
</evidence>
<sequence length="563" mass="62613">MKYMSNGDGVGRVPVLPLLVSLVVAGTASAETPSPSVLGHPNEKSLGIYIGSDLTEDGSTFLAGFGHEPSSHWIEIVPRQAHPQGATWKVGVTGQARIPGELIEIPQADITYKYITSNYSEFAGFPPPLTNGGLNEHGVAARDIWSPSRPELVEMSKTAAQETPQRGPQYSDLARAAMERATTAREAVEIIGGLIDKHGFSTYGGNSHLIADAEEGWAFINYAGGQGLWAAERLGSDEIRVMYPGYIHDFPVDHEQHDDYLASDNFVEFAREQGWWDGESESFNLQEVYGAPFPADDPGDTYPAFYTEGRNPPAREKELREMAPLSLEDMMAYVRDPRWSTDFSGYGQVAHLRPDVHPELQTLWVAVTSGITTPFVAIPIGTQDVPLEFKQHRYMTKDADSHFIDPGYGPLEATRYATRTFKRLLYHTCEHPADFLRPVTGELEAFEQGLIEERSSVERRAQGLFEAGQNEQARAHLTYNVEQRLLEGLELGEDLVQAVERETRAKYGIRMPEGEPVEGETTPATSQPMARHGWSAMIHCYEEALDEYPREHGIYDEYRGLGH</sequence>
<evidence type="ECO:0000313" key="4">
    <source>
        <dbReference type="Proteomes" id="UP001595579"/>
    </source>
</evidence>
<organism evidence="3 4">
    <name type="scientific">Litchfieldella rifensis</name>
    <dbReference type="NCBI Taxonomy" id="762643"/>
    <lineage>
        <taxon>Bacteria</taxon>
        <taxon>Pseudomonadati</taxon>
        <taxon>Pseudomonadota</taxon>
        <taxon>Gammaproteobacteria</taxon>
        <taxon>Oceanospirillales</taxon>
        <taxon>Halomonadaceae</taxon>
        <taxon>Litchfieldella</taxon>
    </lineage>
</organism>
<dbReference type="PANTHER" id="PTHR12994:SF17">
    <property type="entry name" value="LD30995P"/>
    <property type="match status" value="1"/>
</dbReference>
<comment type="catalytic activity">
    <reaction evidence="1">
        <text>an L-aminoacyl-L-amino acid + H2O = 2 an L-alpha-amino acid</text>
        <dbReference type="Rhea" id="RHEA:48940"/>
        <dbReference type="ChEBI" id="CHEBI:15377"/>
        <dbReference type="ChEBI" id="CHEBI:59869"/>
        <dbReference type="ChEBI" id="CHEBI:77460"/>
    </reaction>
</comment>
<dbReference type="PANTHER" id="PTHR12994">
    <property type="entry name" value="SECERNIN"/>
    <property type="match status" value="1"/>
</dbReference>
<dbReference type="InterPro" id="IPR005322">
    <property type="entry name" value="Peptidase_C69"/>
</dbReference>
<dbReference type="Proteomes" id="UP001595579">
    <property type="component" value="Unassembled WGS sequence"/>
</dbReference>
<gene>
    <name evidence="3" type="ORF">ACFOEV_19555</name>
</gene>
<dbReference type="Pfam" id="PF03577">
    <property type="entry name" value="Peptidase_C69"/>
    <property type="match status" value="1"/>
</dbReference>